<keyword evidence="5" id="KW-1015">Disulfide bond</keyword>
<keyword evidence="4" id="KW-0720">Serine protease</keyword>
<dbReference type="SMART" id="SM00020">
    <property type="entry name" value="Tryp_SPc"/>
    <property type="match status" value="1"/>
</dbReference>
<evidence type="ECO:0000256" key="4">
    <source>
        <dbReference type="ARBA" id="ARBA00022825"/>
    </source>
</evidence>
<comment type="similarity">
    <text evidence="6">Belongs to the peptidase S1 family. CLIP subfamily.</text>
</comment>
<keyword evidence="3" id="KW-0378">Hydrolase</keyword>
<dbReference type="InterPro" id="IPR018114">
    <property type="entry name" value="TRYPSIN_HIS"/>
</dbReference>
<dbReference type="SUPFAM" id="SSF50494">
    <property type="entry name" value="Trypsin-like serine proteases"/>
    <property type="match status" value="1"/>
</dbReference>
<keyword evidence="8" id="KW-1185">Reference proteome</keyword>
<dbReference type="PANTHER" id="PTHR24276:SF96">
    <property type="entry name" value="PEPTIDASE S1 DOMAIN-CONTAINING PROTEIN"/>
    <property type="match status" value="1"/>
</dbReference>
<dbReference type="VEuPathDB" id="VectorBase:ASTEI05359"/>
<dbReference type="PANTHER" id="PTHR24276">
    <property type="entry name" value="POLYSERASE-RELATED"/>
    <property type="match status" value="1"/>
</dbReference>
<dbReference type="GO" id="GO:0007586">
    <property type="term" value="P:digestion"/>
    <property type="evidence" value="ECO:0007669"/>
    <property type="project" value="UniProtKB-KW"/>
</dbReference>
<dbReference type="STRING" id="30069.A0A182YA73"/>
<dbReference type="GO" id="GO:0004252">
    <property type="term" value="F:serine-type endopeptidase activity"/>
    <property type="evidence" value="ECO:0007669"/>
    <property type="project" value="InterPro"/>
</dbReference>
<dbReference type="PROSITE" id="PS00134">
    <property type="entry name" value="TRYPSIN_HIS"/>
    <property type="match status" value="1"/>
</dbReference>
<sequence>MKCVIGLVLLGLFCNNAVRADDTAKAGTDGASQSGRIVNGVGTYITDHKYALSLRFDNQFFCGASIITASHALTAGHCVFPYRNTPSRVTVYGGSTMSNVGGTLIQAVRIAVHPSYNPNAFPGTSDYDAAVVTVTANGFSGRRNMAPIPLQTAEVSAGTRCHVVGWGSTNYNGPAPTNDLRYANMDVVSQQTCARAWASFPAQSVTSNMICAKYSNGVDTCKGDSGGALVCGGRLSGIISFTNPTCNSAWPAGFAKIVAPTIRSFIRGIAGV</sequence>
<dbReference type="GO" id="GO:0006508">
    <property type="term" value="P:proteolysis"/>
    <property type="evidence" value="ECO:0007669"/>
    <property type="project" value="UniProtKB-KW"/>
</dbReference>
<dbReference type="InterPro" id="IPR033116">
    <property type="entry name" value="TRYPSIN_SER"/>
</dbReference>
<evidence type="ECO:0000256" key="2">
    <source>
        <dbReference type="ARBA" id="ARBA00022757"/>
    </source>
</evidence>
<dbReference type="PROSITE" id="PS50240">
    <property type="entry name" value="TRYPSIN_DOM"/>
    <property type="match status" value="1"/>
</dbReference>
<dbReference type="AlphaFoldDB" id="A0A182YA73"/>
<dbReference type="FunFam" id="2.40.10.10:FF:000034">
    <property type="entry name" value="Eupolytin"/>
    <property type="match status" value="1"/>
</dbReference>
<keyword evidence="2" id="KW-0222">Digestion</keyword>
<dbReference type="InterPro" id="IPR050430">
    <property type="entry name" value="Peptidase_S1"/>
</dbReference>
<evidence type="ECO:0000256" key="6">
    <source>
        <dbReference type="ARBA" id="ARBA00024195"/>
    </source>
</evidence>
<accession>A0A182YA73</accession>
<evidence type="ECO:0000256" key="1">
    <source>
        <dbReference type="ARBA" id="ARBA00022670"/>
    </source>
</evidence>
<keyword evidence="1" id="KW-0645">Protease</keyword>
<dbReference type="InterPro" id="IPR001254">
    <property type="entry name" value="Trypsin_dom"/>
</dbReference>
<dbReference type="EnsemblMetazoa" id="ASTEI05359-RA">
    <property type="protein sequence ID" value="ASTEI05359-PA"/>
    <property type="gene ID" value="ASTEI05359"/>
</dbReference>
<dbReference type="Gene3D" id="2.40.10.10">
    <property type="entry name" value="Trypsin-like serine proteases"/>
    <property type="match status" value="1"/>
</dbReference>
<proteinExistence type="inferred from homology"/>
<dbReference type="InterPro" id="IPR009003">
    <property type="entry name" value="Peptidase_S1_PA"/>
</dbReference>
<dbReference type="CDD" id="cd00190">
    <property type="entry name" value="Tryp_SPc"/>
    <property type="match status" value="1"/>
</dbReference>
<dbReference type="InterPro" id="IPR043504">
    <property type="entry name" value="Peptidase_S1_PA_chymotrypsin"/>
</dbReference>
<reference evidence="7" key="2">
    <citation type="submission" date="2020-05" db="UniProtKB">
        <authorList>
            <consortium name="EnsemblMetazoa"/>
        </authorList>
    </citation>
    <scope>IDENTIFICATION</scope>
    <source>
        <strain evidence="7">Indian</strain>
    </source>
</reference>
<dbReference type="VEuPathDB" id="VectorBase:ASTEI20_043210"/>
<evidence type="ECO:0000256" key="5">
    <source>
        <dbReference type="ARBA" id="ARBA00023157"/>
    </source>
</evidence>
<dbReference type="InterPro" id="IPR001314">
    <property type="entry name" value="Peptidase_S1A"/>
</dbReference>
<evidence type="ECO:0000313" key="8">
    <source>
        <dbReference type="Proteomes" id="UP000076408"/>
    </source>
</evidence>
<dbReference type="Pfam" id="PF00089">
    <property type="entry name" value="Trypsin"/>
    <property type="match status" value="1"/>
</dbReference>
<evidence type="ECO:0000313" key="7">
    <source>
        <dbReference type="EnsemblMetazoa" id="ASTEI05359-PA"/>
    </source>
</evidence>
<dbReference type="VEuPathDB" id="VectorBase:ASTE010063"/>
<name>A0A182YA73_ANOST</name>
<protein>
    <submittedName>
        <fullName evidence="7">Uncharacterized protein</fullName>
    </submittedName>
</protein>
<dbReference type="PROSITE" id="PS00135">
    <property type="entry name" value="TRYPSIN_SER"/>
    <property type="match status" value="1"/>
</dbReference>
<organism evidence="7 8">
    <name type="scientific">Anopheles stephensi</name>
    <name type="common">Indo-Pakistan malaria mosquito</name>
    <dbReference type="NCBI Taxonomy" id="30069"/>
    <lineage>
        <taxon>Eukaryota</taxon>
        <taxon>Metazoa</taxon>
        <taxon>Ecdysozoa</taxon>
        <taxon>Arthropoda</taxon>
        <taxon>Hexapoda</taxon>
        <taxon>Insecta</taxon>
        <taxon>Pterygota</taxon>
        <taxon>Neoptera</taxon>
        <taxon>Endopterygota</taxon>
        <taxon>Diptera</taxon>
        <taxon>Nematocera</taxon>
        <taxon>Culicoidea</taxon>
        <taxon>Culicidae</taxon>
        <taxon>Anophelinae</taxon>
        <taxon>Anopheles</taxon>
    </lineage>
</organism>
<reference evidence="8" key="1">
    <citation type="journal article" date="2014" name="Genome Biol.">
        <title>Genome analysis of a major urban malaria vector mosquito, Anopheles stephensi.</title>
        <authorList>
            <person name="Jiang X."/>
            <person name="Peery A."/>
            <person name="Hall A.B."/>
            <person name="Sharma A."/>
            <person name="Chen X.G."/>
            <person name="Waterhouse R.M."/>
            <person name="Komissarov A."/>
            <person name="Riehle M.M."/>
            <person name="Shouche Y."/>
            <person name="Sharakhova M.V."/>
            <person name="Lawson D."/>
            <person name="Pakpour N."/>
            <person name="Arensburger P."/>
            <person name="Davidson V.L."/>
            <person name="Eiglmeier K."/>
            <person name="Emrich S."/>
            <person name="George P."/>
            <person name="Kennedy R.C."/>
            <person name="Mane S.P."/>
            <person name="Maslen G."/>
            <person name="Oringanje C."/>
            <person name="Qi Y."/>
            <person name="Settlage R."/>
            <person name="Tojo M."/>
            <person name="Tubio J.M."/>
            <person name="Unger M.F."/>
            <person name="Wang B."/>
            <person name="Vernick K.D."/>
            <person name="Ribeiro J.M."/>
            <person name="James A.A."/>
            <person name="Michel K."/>
            <person name="Riehle M.A."/>
            <person name="Luckhart S."/>
            <person name="Sharakhov I.V."/>
            <person name="Tu Z."/>
        </authorList>
    </citation>
    <scope>NUCLEOTIDE SEQUENCE [LARGE SCALE GENOMIC DNA]</scope>
    <source>
        <strain evidence="8">Indian</strain>
    </source>
</reference>
<dbReference type="PRINTS" id="PR00722">
    <property type="entry name" value="CHYMOTRYPSIN"/>
</dbReference>
<dbReference type="Proteomes" id="UP000076408">
    <property type="component" value="Unassembled WGS sequence"/>
</dbReference>
<evidence type="ECO:0000256" key="3">
    <source>
        <dbReference type="ARBA" id="ARBA00022801"/>
    </source>
</evidence>
<dbReference type="OMA" id="RMICADL"/>